<dbReference type="InterPro" id="IPR011991">
    <property type="entry name" value="ArsR-like_HTH"/>
</dbReference>
<dbReference type="PROSITE" id="PS50987">
    <property type="entry name" value="HTH_ARSR_2"/>
    <property type="match status" value="1"/>
</dbReference>
<comment type="caution">
    <text evidence="2">The sequence shown here is derived from an EMBL/GenBank/DDBJ whole genome shotgun (WGS) entry which is preliminary data.</text>
</comment>
<proteinExistence type="predicted"/>
<dbReference type="GO" id="GO:0003700">
    <property type="term" value="F:DNA-binding transcription factor activity"/>
    <property type="evidence" value="ECO:0007669"/>
    <property type="project" value="InterPro"/>
</dbReference>
<dbReference type="AlphaFoldDB" id="A0A4R9JLV0"/>
<dbReference type="PANTHER" id="PTHR38600:SF1">
    <property type="entry name" value="TRANSCRIPTIONAL REGULATORY PROTEIN"/>
    <property type="match status" value="1"/>
</dbReference>
<dbReference type="SMART" id="SM00418">
    <property type="entry name" value="HTH_ARSR"/>
    <property type="match status" value="1"/>
</dbReference>
<name>A0A4R9JLV0_9LEPT</name>
<dbReference type="Pfam" id="PF12840">
    <property type="entry name" value="HTH_20"/>
    <property type="match status" value="1"/>
</dbReference>
<evidence type="ECO:0000313" key="2">
    <source>
        <dbReference type="EMBL" id="TGL45640.1"/>
    </source>
</evidence>
<feature type="domain" description="HTH arsR-type" evidence="1">
    <location>
        <begin position="1"/>
        <end position="94"/>
    </location>
</feature>
<dbReference type="RefSeq" id="WP_135575539.1">
    <property type="nucleotide sequence ID" value="NZ_RQGA01000002.1"/>
</dbReference>
<protein>
    <submittedName>
        <fullName evidence="2">ArsR family transcriptional regulator</fullName>
    </submittedName>
</protein>
<dbReference type="Proteomes" id="UP000298125">
    <property type="component" value="Unassembled WGS sequence"/>
</dbReference>
<accession>A0A4R9JLV0</accession>
<dbReference type="InterPro" id="IPR001845">
    <property type="entry name" value="HTH_ArsR_DNA-bd_dom"/>
</dbReference>
<dbReference type="PRINTS" id="PR00778">
    <property type="entry name" value="HTHARSR"/>
</dbReference>
<reference evidence="2" key="1">
    <citation type="journal article" date="2019" name="PLoS Negl. Trop. Dis.">
        <title>Revisiting the worldwide diversity of Leptospira species in the environment.</title>
        <authorList>
            <person name="Vincent A.T."/>
            <person name="Schiettekatte O."/>
            <person name="Bourhy P."/>
            <person name="Veyrier F.J."/>
            <person name="Picardeau M."/>
        </authorList>
    </citation>
    <scope>NUCLEOTIDE SEQUENCE [LARGE SCALE GENOMIC DNA]</scope>
    <source>
        <strain evidence="2">201702692</strain>
    </source>
</reference>
<evidence type="ECO:0000313" key="3">
    <source>
        <dbReference type="Proteomes" id="UP000298125"/>
    </source>
</evidence>
<dbReference type="CDD" id="cd00090">
    <property type="entry name" value="HTH_ARSR"/>
    <property type="match status" value="1"/>
</dbReference>
<sequence>MKTNAIGLENIFHALSDRSRLSMVERLSFGPLSVKELAEPLNMALPSALKHLKVLEDGGIVISEKLGRVRTYQLDKSRLSAIDLWMADRKAAWNRSFDRLGKFLIESSDEDSDGE</sequence>
<keyword evidence="3" id="KW-1185">Reference proteome</keyword>
<organism evidence="2 3">
    <name type="scientific">Leptospira perdikensis</name>
    <dbReference type="NCBI Taxonomy" id="2484948"/>
    <lineage>
        <taxon>Bacteria</taxon>
        <taxon>Pseudomonadati</taxon>
        <taxon>Spirochaetota</taxon>
        <taxon>Spirochaetia</taxon>
        <taxon>Leptospirales</taxon>
        <taxon>Leptospiraceae</taxon>
        <taxon>Leptospira</taxon>
    </lineage>
</organism>
<dbReference type="InterPro" id="IPR036390">
    <property type="entry name" value="WH_DNA-bd_sf"/>
</dbReference>
<dbReference type="Gene3D" id="1.10.10.10">
    <property type="entry name" value="Winged helix-like DNA-binding domain superfamily/Winged helix DNA-binding domain"/>
    <property type="match status" value="1"/>
</dbReference>
<dbReference type="InterPro" id="IPR036388">
    <property type="entry name" value="WH-like_DNA-bd_sf"/>
</dbReference>
<dbReference type="NCBIfam" id="NF033788">
    <property type="entry name" value="HTH_metalloreg"/>
    <property type="match status" value="1"/>
</dbReference>
<dbReference type="EMBL" id="RQGA01000002">
    <property type="protein sequence ID" value="TGL45640.1"/>
    <property type="molecule type" value="Genomic_DNA"/>
</dbReference>
<dbReference type="SUPFAM" id="SSF46785">
    <property type="entry name" value="Winged helix' DNA-binding domain"/>
    <property type="match status" value="1"/>
</dbReference>
<gene>
    <name evidence="2" type="ORF">EHQ49_01175</name>
</gene>
<dbReference type="OrthoDB" id="9799175at2"/>
<evidence type="ECO:0000259" key="1">
    <source>
        <dbReference type="PROSITE" id="PS50987"/>
    </source>
</evidence>
<dbReference type="PANTHER" id="PTHR38600">
    <property type="entry name" value="TRANSCRIPTIONAL REGULATORY PROTEIN"/>
    <property type="match status" value="1"/>
</dbReference>